<proteinExistence type="predicted"/>
<accession>A0A8I2YNP2</accession>
<evidence type="ECO:0000313" key="3">
    <source>
        <dbReference type="Proteomes" id="UP000683000"/>
    </source>
</evidence>
<sequence length="309" mass="32862">MAVGVDDWLVADSEDEDVISQLPPADGLGISVSAITPVAGNLASPDTSAIQTAFFTPDQPRTPPRGHQLPSALADGSLFTPPRVGTDLSIGDFTSVSSKFPAMAPKPRVVMKKAATSHPRVEIASSSFSHISDPSATRRTNDSIHPATTTSFGLSDAVDDAYSSFGIAERAKMRSRRSQTAKKPTHTPVQMNDVIELTSSDEDELAIKPTKRQKKQGDPAPNPKVQAKPRPKPRLKVKPVVVLPSGPSPSQTVVHDPSSTIRTVHVLSAAYVNVTYRPAVNATTGSRAHAPFFSPSSNPEAQKDPPVDR</sequence>
<dbReference type="EMBL" id="JAGFBS010000018">
    <property type="protein sequence ID" value="KAG6374362.1"/>
    <property type="molecule type" value="Genomic_DNA"/>
</dbReference>
<evidence type="ECO:0000256" key="1">
    <source>
        <dbReference type="SAM" id="MobiDB-lite"/>
    </source>
</evidence>
<dbReference type="OrthoDB" id="3271227at2759"/>
<protein>
    <submittedName>
        <fullName evidence="2">Uncharacterized protein</fullName>
    </submittedName>
</protein>
<organism evidence="2 3">
    <name type="scientific">Boletus reticuloceps</name>
    <dbReference type="NCBI Taxonomy" id="495285"/>
    <lineage>
        <taxon>Eukaryota</taxon>
        <taxon>Fungi</taxon>
        <taxon>Dikarya</taxon>
        <taxon>Basidiomycota</taxon>
        <taxon>Agaricomycotina</taxon>
        <taxon>Agaricomycetes</taxon>
        <taxon>Agaricomycetidae</taxon>
        <taxon>Boletales</taxon>
        <taxon>Boletineae</taxon>
        <taxon>Boletaceae</taxon>
        <taxon>Boletoideae</taxon>
        <taxon>Boletus</taxon>
    </lineage>
</organism>
<dbReference type="AlphaFoldDB" id="A0A8I2YNP2"/>
<dbReference type="Proteomes" id="UP000683000">
    <property type="component" value="Unassembled WGS sequence"/>
</dbReference>
<gene>
    <name evidence="2" type="ORF">JVT61DRAFT_4396</name>
</gene>
<feature type="region of interest" description="Disordered" evidence="1">
    <location>
        <begin position="171"/>
        <end position="235"/>
    </location>
</feature>
<comment type="caution">
    <text evidence="2">The sequence shown here is derived from an EMBL/GenBank/DDBJ whole genome shotgun (WGS) entry which is preliminary data.</text>
</comment>
<reference evidence="2" key="1">
    <citation type="submission" date="2021-03" db="EMBL/GenBank/DDBJ databases">
        <title>Evolutionary innovations through gain and loss of genes in the ectomycorrhizal Boletales.</title>
        <authorList>
            <person name="Wu G."/>
            <person name="Miyauchi S."/>
            <person name="Morin E."/>
            <person name="Yang Z.-L."/>
            <person name="Xu J."/>
            <person name="Martin F.M."/>
        </authorList>
    </citation>
    <scope>NUCLEOTIDE SEQUENCE</scope>
    <source>
        <strain evidence="2">BR01</strain>
    </source>
</reference>
<evidence type="ECO:0000313" key="2">
    <source>
        <dbReference type="EMBL" id="KAG6374362.1"/>
    </source>
</evidence>
<feature type="region of interest" description="Disordered" evidence="1">
    <location>
        <begin position="287"/>
        <end position="309"/>
    </location>
</feature>
<name>A0A8I2YNP2_9AGAM</name>
<feature type="compositionally biased region" description="Basic residues" evidence="1">
    <location>
        <begin position="173"/>
        <end position="185"/>
    </location>
</feature>
<keyword evidence="3" id="KW-1185">Reference proteome</keyword>